<evidence type="ECO:0000313" key="3">
    <source>
        <dbReference type="Proteomes" id="UP001307889"/>
    </source>
</evidence>
<accession>A0ABN7B1U5</accession>
<keyword evidence="1" id="KW-1133">Transmembrane helix</keyword>
<evidence type="ECO:0000313" key="2">
    <source>
        <dbReference type="EMBL" id="BES98391.1"/>
    </source>
</evidence>
<feature type="transmembrane region" description="Helical" evidence="1">
    <location>
        <begin position="12"/>
        <end position="39"/>
    </location>
</feature>
<sequence>MGPFWKTVGFIFGYIVQLQIIAGIFMLVVGVVVFLAILIQEASISAVLTPGRVHMSILDYCEPLKIL</sequence>
<name>A0ABN7B1U5_9HEMI</name>
<proteinExistence type="predicted"/>
<gene>
    <name evidence="2" type="ORF">NTJ_11206</name>
</gene>
<dbReference type="Proteomes" id="UP001307889">
    <property type="component" value="Chromosome 9"/>
</dbReference>
<keyword evidence="3" id="KW-1185">Reference proteome</keyword>
<organism evidence="2 3">
    <name type="scientific">Nesidiocoris tenuis</name>
    <dbReference type="NCBI Taxonomy" id="355587"/>
    <lineage>
        <taxon>Eukaryota</taxon>
        <taxon>Metazoa</taxon>
        <taxon>Ecdysozoa</taxon>
        <taxon>Arthropoda</taxon>
        <taxon>Hexapoda</taxon>
        <taxon>Insecta</taxon>
        <taxon>Pterygota</taxon>
        <taxon>Neoptera</taxon>
        <taxon>Paraneoptera</taxon>
        <taxon>Hemiptera</taxon>
        <taxon>Heteroptera</taxon>
        <taxon>Panheteroptera</taxon>
        <taxon>Cimicomorpha</taxon>
        <taxon>Miridae</taxon>
        <taxon>Dicyphina</taxon>
        <taxon>Nesidiocoris</taxon>
    </lineage>
</organism>
<protein>
    <submittedName>
        <fullName evidence="2">Uncharacterized protein</fullName>
    </submittedName>
</protein>
<keyword evidence="1" id="KW-0812">Transmembrane</keyword>
<reference evidence="2 3" key="1">
    <citation type="submission" date="2023-09" db="EMBL/GenBank/DDBJ databases">
        <title>Nesidiocoris tenuis whole genome shotgun sequence.</title>
        <authorList>
            <person name="Shibata T."/>
            <person name="Shimoda M."/>
            <person name="Kobayashi T."/>
            <person name="Uehara T."/>
        </authorList>
    </citation>
    <scope>NUCLEOTIDE SEQUENCE [LARGE SCALE GENOMIC DNA]</scope>
    <source>
        <strain evidence="2 3">Japan</strain>
    </source>
</reference>
<dbReference type="EMBL" id="AP028917">
    <property type="protein sequence ID" value="BES98391.1"/>
    <property type="molecule type" value="Genomic_DNA"/>
</dbReference>
<evidence type="ECO:0000256" key="1">
    <source>
        <dbReference type="SAM" id="Phobius"/>
    </source>
</evidence>
<keyword evidence="1" id="KW-0472">Membrane</keyword>